<proteinExistence type="predicted"/>
<name>A0A1D3L3X9_9EURY</name>
<dbReference type="GeneID" id="69055637"/>
<sequence>MAEEKYDLRIPPGIIVDELSETIASYDVEVAYTAGGMIVRGELEKLERLSQETARMRIPLGINQRELADAITEYELELEHTDFGPVLIGSIVKLDEASRSIVDSLNERISKFEEE</sequence>
<accession>A0A1D3L3X9</accession>
<dbReference type="RefSeq" id="WP_084789922.1">
    <property type="nucleotide sequence ID" value="NZ_LT607756.1"/>
</dbReference>
<evidence type="ECO:0000313" key="1">
    <source>
        <dbReference type="EMBL" id="SCG86297.1"/>
    </source>
</evidence>
<gene>
    <name evidence="1" type="ORF">MCBB_1742</name>
</gene>
<dbReference type="STRING" id="118062.MCBB_1742"/>
<reference evidence="1 2" key="1">
    <citation type="submission" date="2016-08" db="EMBL/GenBank/DDBJ databases">
        <authorList>
            <person name="Seilhamer J.J."/>
        </authorList>
    </citation>
    <scope>NUCLEOTIDE SEQUENCE [LARGE SCALE GENOMIC DNA]</scope>
    <source>
        <strain evidence="1">Buetzberg</strain>
    </source>
</reference>
<dbReference type="AlphaFoldDB" id="A0A1D3L3X9"/>
<dbReference type="EMBL" id="LT607756">
    <property type="protein sequence ID" value="SCG86297.1"/>
    <property type="molecule type" value="Genomic_DNA"/>
</dbReference>
<keyword evidence="2" id="KW-1185">Reference proteome</keyword>
<protein>
    <submittedName>
        <fullName evidence="1">Uncharacterized protein</fullName>
    </submittedName>
</protein>
<dbReference type="KEGG" id="mcub:MCBB_1742"/>
<evidence type="ECO:0000313" key="2">
    <source>
        <dbReference type="Proteomes" id="UP000094707"/>
    </source>
</evidence>
<dbReference type="Proteomes" id="UP000094707">
    <property type="component" value="Chromosome I"/>
</dbReference>
<organism evidence="1 2">
    <name type="scientific">Methanobacterium congolense</name>
    <dbReference type="NCBI Taxonomy" id="118062"/>
    <lineage>
        <taxon>Archaea</taxon>
        <taxon>Methanobacteriati</taxon>
        <taxon>Methanobacteriota</taxon>
        <taxon>Methanomada group</taxon>
        <taxon>Methanobacteria</taxon>
        <taxon>Methanobacteriales</taxon>
        <taxon>Methanobacteriaceae</taxon>
        <taxon>Methanobacterium</taxon>
    </lineage>
</organism>